<evidence type="ECO:0000256" key="1">
    <source>
        <dbReference type="SAM" id="MobiDB-lite"/>
    </source>
</evidence>
<organism evidence="2 3">
    <name type="scientific">Mycena rosella</name>
    <name type="common">Pink bonnet</name>
    <name type="synonym">Agaricus rosellus</name>
    <dbReference type="NCBI Taxonomy" id="1033263"/>
    <lineage>
        <taxon>Eukaryota</taxon>
        <taxon>Fungi</taxon>
        <taxon>Dikarya</taxon>
        <taxon>Basidiomycota</taxon>
        <taxon>Agaricomycotina</taxon>
        <taxon>Agaricomycetes</taxon>
        <taxon>Agaricomycetidae</taxon>
        <taxon>Agaricales</taxon>
        <taxon>Marasmiineae</taxon>
        <taxon>Mycenaceae</taxon>
        <taxon>Mycena</taxon>
    </lineage>
</organism>
<proteinExistence type="predicted"/>
<feature type="region of interest" description="Disordered" evidence="1">
    <location>
        <begin position="166"/>
        <end position="188"/>
    </location>
</feature>
<comment type="caution">
    <text evidence="2">The sequence shown here is derived from an EMBL/GenBank/DDBJ whole genome shotgun (WGS) entry which is preliminary data.</text>
</comment>
<dbReference type="AlphaFoldDB" id="A0AAD7DY11"/>
<name>A0AAD7DY11_MYCRO</name>
<protein>
    <submittedName>
        <fullName evidence="2">Uncharacterized protein</fullName>
    </submittedName>
</protein>
<keyword evidence="3" id="KW-1185">Reference proteome</keyword>
<evidence type="ECO:0000313" key="3">
    <source>
        <dbReference type="Proteomes" id="UP001221757"/>
    </source>
</evidence>
<dbReference type="Proteomes" id="UP001221757">
    <property type="component" value="Unassembled WGS sequence"/>
</dbReference>
<sequence>MGAYFNSTLSQFKCCFTSVPISDLTASEAFCEAFHTMSFRMMCKYLVRLQPAVTQGLVSVVRDHGFIHNGTVIEREKKTNKHKCEFAGPCRGLHPQVVDDDEDVSLFDLMRDALAAEEKIDADLRAQEIAAEERNEMLQKQKAADAEEKKIDTKLREELLAAKKRLEAKERQDSPVALESREYGKAEG</sequence>
<dbReference type="EMBL" id="JARKIE010000019">
    <property type="protein sequence ID" value="KAJ7700882.1"/>
    <property type="molecule type" value="Genomic_DNA"/>
</dbReference>
<accession>A0AAD7DY11</accession>
<evidence type="ECO:0000313" key="2">
    <source>
        <dbReference type="EMBL" id="KAJ7700882.1"/>
    </source>
</evidence>
<gene>
    <name evidence="2" type="ORF">B0H17DRAFT_1128722</name>
</gene>
<reference evidence="2" key="1">
    <citation type="submission" date="2023-03" db="EMBL/GenBank/DDBJ databases">
        <title>Massive genome expansion in bonnet fungi (Mycena s.s.) driven by repeated elements and novel gene families across ecological guilds.</title>
        <authorList>
            <consortium name="Lawrence Berkeley National Laboratory"/>
            <person name="Harder C.B."/>
            <person name="Miyauchi S."/>
            <person name="Viragh M."/>
            <person name="Kuo A."/>
            <person name="Thoen E."/>
            <person name="Andreopoulos B."/>
            <person name="Lu D."/>
            <person name="Skrede I."/>
            <person name="Drula E."/>
            <person name="Henrissat B."/>
            <person name="Morin E."/>
            <person name="Kohler A."/>
            <person name="Barry K."/>
            <person name="LaButti K."/>
            <person name="Morin E."/>
            <person name="Salamov A."/>
            <person name="Lipzen A."/>
            <person name="Mereny Z."/>
            <person name="Hegedus B."/>
            <person name="Baldrian P."/>
            <person name="Stursova M."/>
            <person name="Weitz H."/>
            <person name="Taylor A."/>
            <person name="Grigoriev I.V."/>
            <person name="Nagy L.G."/>
            <person name="Martin F."/>
            <person name="Kauserud H."/>
        </authorList>
    </citation>
    <scope>NUCLEOTIDE SEQUENCE</scope>
    <source>
        <strain evidence="2">CBHHK067</strain>
    </source>
</reference>